<dbReference type="NCBIfam" id="TIGR00651">
    <property type="entry name" value="pta"/>
    <property type="match status" value="1"/>
</dbReference>
<feature type="binding site" evidence="12">
    <location>
        <position position="141"/>
    </location>
    <ligand>
        <name>a divalent metal cation</name>
        <dbReference type="ChEBI" id="CHEBI:60240"/>
    </ligand>
</feature>
<evidence type="ECO:0000256" key="6">
    <source>
        <dbReference type="ARBA" id="ARBA00008785"/>
    </source>
</evidence>
<keyword evidence="17" id="KW-1185">Reference proteome</keyword>
<gene>
    <name evidence="16" type="ordered locus">cce_4356</name>
</gene>
<dbReference type="InterPro" id="IPR012301">
    <property type="entry name" value="Malic_N_dom"/>
</dbReference>
<dbReference type="FunFam" id="3.40.50.720:FF:000095">
    <property type="entry name" value="NADP-dependent malic enzyme"/>
    <property type="match status" value="1"/>
</dbReference>
<dbReference type="GO" id="GO:0016616">
    <property type="term" value="F:oxidoreductase activity, acting on the CH-OH group of donors, NAD or NADP as acceptor"/>
    <property type="evidence" value="ECO:0007669"/>
    <property type="project" value="InterPro"/>
</dbReference>
<dbReference type="SMART" id="SM01274">
    <property type="entry name" value="malic"/>
    <property type="match status" value="1"/>
</dbReference>
<feature type="binding site" evidence="12">
    <location>
        <position position="140"/>
    </location>
    <ligand>
        <name>a divalent metal cation</name>
        <dbReference type="ChEBI" id="CHEBI:60240"/>
    </ligand>
</feature>
<dbReference type="InterPro" id="IPR037062">
    <property type="entry name" value="Malic_N_dom_sf"/>
</dbReference>
<evidence type="ECO:0000256" key="8">
    <source>
        <dbReference type="ARBA" id="ARBA00022723"/>
    </source>
</evidence>
<proteinExistence type="inferred from homology"/>
<dbReference type="KEGG" id="cyt:cce_4356"/>
<dbReference type="InterPro" id="IPR002505">
    <property type="entry name" value="PTA_PTB"/>
</dbReference>
<evidence type="ECO:0000256" key="9">
    <source>
        <dbReference type="ARBA" id="ARBA00023002"/>
    </source>
</evidence>
<dbReference type="GO" id="GO:0006108">
    <property type="term" value="P:malate metabolic process"/>
    <property type="evidence" value="ECO:0007669"/>
    <property type="project" value="InterPro"/>
</dbReference>
<evidence type="ECO:0000256" key="5">
    <source>
        <dbReference type="ARBA" id="ARBA00008756"/>
    </source>
</evidence>
<protein>
    <recommendedName>
        <fullName evidence="7">phosphate acetyltransferase</fullName>
        <ecNumber evidence="7">2.3.1.8</ecNumber>
    </recommendedName>
</protein>
<feature type="binding site" evidence="13">
    <location>
        <begin position="80"/>
        <end position="87"/>
    </location>
    <ligand>
        <name>NADP(+)</name>
        <dbReference type="ChEBI" id="CHEBI:58349"/>
    </ligand>
</feature>
<dbReference type="InterPro" id="IPR012302">
    <property type="entry name" value="Malic_NAD-bd"/>
</dbReference>
<evidence type="ECO:0000256" key="1">
    <source>
        <dbReference type="ARBA" id="ARBA00000705"/>
    </source>
</evidence>
<dbReference type="PANTHER" id="PTHR43237:SF4">
    <property type="entry name" value="NADP-DEPENDENT MALIC ENZYME"/>
    <property type="match status" value="1"/>
</dbReference>
<feature type="binding site" evidence="13">
    <location>
        <position position="291"/>
    </location>
    <ligand>
        <name>a divalent metal cation</name>
        <dbReference type="ChEBI" id="CHEBI:60240"/>
    </ligand>
</feature>
<evidence type="ECO:0000256" key="4">
    <source>
        <dbReference type="ARBA" id="ARBA00007686"/>
    </source>
</evidence>
<dbReference type="InterPro" id="IPR004614">
    <property type="entry name" value="P_AcTrfase"/>
</dbReference>
<feature type="active site" description="Proton acceptor" evidence="11">
    <location>
        <position position="98"/>
    </location>
</feature>
<comment type="catalytic activity">
    <reaction evidence="1">
        <text>acetyl-CoA + phosphate = acetyl phosphate + CoA</text>
        <dbReference type="Rhea" id="RHEA:19521"/>
        <dbReference type="ChEBI" id="CHEBI:22191"/>
        <dbReference type="ChEBI" id="CHEBI:43474"/>
        <dbReference type="ChEBI" id="CHEBI:57287"/>
        <dbReference type="ChEBI" id="CHEBI:57288"/>
        <dbReference type="EC" id="2.3.1.8"/>
    </reaction>
</comment>
<dbReference type="Gene3D" id="3.40.50.720">
    <property type="entry name" value="NAD(P)-binding Rossmann-like Domain"/>
    <property type="match status" value="1"/>
</dbReference>
<evidence type="ECO:0000256" key="11">
    <source>
        <dbReference type="PIRSR" id="PIRSR036684-1"/>
    </source>
</evidence>
<dbReference type="Gene3D" id="3.40.50.10750">
    <property type="entry name" value="Isocitrate/Isopropylmalate dehydrogenase-like"/>
    <property type="match status" value="1"/>
</dbReference>
<dbReference type="HOGENOM" id="CLU_012366_1_1_3"/>
<dbReference type="STRING" id="43989.cce_4356"/>
<evidence type="ECO:0000256" key="12">
    <source>
        <dbReference type="PIRSR" id="PIRSR036684-2"/>
    </source>
</evidence>
<evidence type="ECO:0000256" key="3">
    <source>
        <dbReference type="ARBA" id="ARBA00001946"/>
    </source>
</evidence>
<evidence type="ECO:0000256" key="13">
    <source>
        <dbReference type="PIRSR" id="PIRSR036684-3"/>
    </source>
</evidence>
<dbReference type="InterPro" id="IPR046346">
    <property type="entry name" value="Aminoacid_DH-like_N_sf"/>
</dbReference>
<dbReference type="Proteomes" id="UP000001203">
    <property type="component" value="Chromosome circular"/>
</dbReference>
<dbReference type="SUPFAM" id="SSF53659">
    <property type="entry name" value="Isocitrate/Isopropylmalate dehydrogenase-like"/>
    <property type="match status" value="1"/>
</dbReference>
<dbReference type="Pfam" id="PF00390">
    <property type="entry name" value="malic"/>
    <property type="match status" value="1"/>
</dbReference>
<comment type="cofactor">
    <cofactor evidence="2">
        <name>Mn(2+)</name>
        <dbReference type="ChEBI" id="CHEBI:29035"/>
    </cofactor>
</comment>
<dbReference type="Gene3D" id="3.40.50.10380">
    <property type="entry name" value="Malic enzyme, N-terminal domain"/>
    <property type="match status" value="1"/>
</dbReference>
<dbReference type="SUPFAM" id="SSF53223">
    <property type="entry name" value="Aminoacid dehydrogenase-like, N-terminal domain"/>
    <property type="match status" value="1"/>
</dbReference>
<dbReference type="PIRSF" id="PIRSF036684">
    <property type="entry name" value="ME_PTA"/>
    <property type="match status" value="1"/>
</dbReference>
<dbReference type="InterPro" id="IPR045213">
    <property type="entry name" value="Malic_NAD-bd_bact_type"/>
</dbReference>
<dbReference type="EC" id="2.3.1.8" evidence="7"/>
<dbReference type="eggNOG" id="COG0281">
    <property type="taxonomic scope" value="Bacteria"/>
</dbReference>
<dbReference type="GO" id="GO:0004470">
    <property type="term" value="F:malic enzyme activity"/>
    <property type="evidence" value="ECO:0007669"/>
    <property type="project" value="InterPro"/>
</dbReference>
<keyword evidence="8 12" id="KW-0479">Metal-binding</keyword>
<comment type="similarity">
    <text evidence="5">In the C-terminal section; belongs to the phosphate acetyltransferase and butyryltransferase family.</text>
</comment>
<dbReference type="InterPro" id="IPR051674">
    <property type="entry name" value="Malate_Decarboxylase"/>
</dbReference>
<evidence type="ECO:0000256" key="10">
    <source>
        <dbReference type="ARBA" id="ARBA00023268"/>
    </source>
</evidence>
<dbReference type="eggNOG" id="COG0280">
    <property type="taxonomic scope" value="Bacteria"/>
</dbReference>
<dbReference type="GO" id="GO:0008959">
    <property type="term" value="F:phosphate acetyltransferase activity"/>
    <property type="evidence" value="ECO:0007669"/>
    <property type="project" value="UniProtKB-EC"/>
</dbReference>
<keyword evidence="13" id="KW-0521">NADP</keyword>
<dbReference type="InterPro" id="IPR012188">
    <property type="entry name" value="ME_PTA"/>
</dbReference>
<dbReference type="Gene3D" id="3.40.50.10950">
    <property type="match status" value="1"/>
</dbReference>
<dbReference type="FunFam" id="3.40.50.10380:FF:000003">
    <property type="entry name" value="NADP-dependent malic enzyme"/>
    <property type="match status" value="1"/>
</dbReference>
<dbReference type="NCBIfam" id="NF007233">
    <property type="entry name" value="PRK09653.1"/>
    <property type="match status" value="1"/>
</dbReference>
<reference evidence="16 17" key="1">
    <citation type="journal article" date="2008" name="Proc. Natl. Acad. Sci. U.S.A.">
        <title>The genome of Cyanothece 51142, a unicellular diazotrophic cyanobacterium important in the marine nitrogen cycle.</title>
        <authorList>
            <person name="Welsh E.A."/>
            <person name="Liberton M."/>
            <person name="Stoeckel J."/>
            <person name="Loh T."/>
            <person name="Elvitigala T."/>
            <person name="Wang C."/>
            <person name="Wollam A."/>
            <person name="Fulton R.S."/>
            <person name="Clifton S.W."/>
            <person name="Jacobs J.M."/>
            <person name="Aurora R."/>
            <person name="Ghosh B.K."/>
            <person name="Sherman L.A."/>
            <person name="Smith R.D."/>
            <person name="Wilson R.K."/>
            <person name="Pakrasi H.B."/>
        </authorList>
    </citation>
    <scope>NUCLEOTIDE SEQUENCE [LARGE SCALE GENOMIC DNA]</scope>
    <source>
        <strain evidence="17">ATCC 51142 / BH68</strain>
    </source>
</reference>
<feature type="domain" description="Malic enzyme N-terminal" evidence="15">
    <location>
        <begin position="22"/>
        <end position="155"/>
    </location>
</feature>
<feature type="domain" description="Malic enzyme NAD-binding" evidence="14">
    <location>
        <begin position="167"/>
        <end position="404"/>
    </location>
</feature>
<dbReference type="InterPro" id="IPR036291">
    <property type="entry name" value="NAD(P)-bd_dom_sf"/>
</dbReference>
<evidence type="ECO:0000259" key="15">
    <source>
        <dbReference type="SMART" id="SM01274"/>
    </source>
</evidence>
<dbReference type="SMART" id="SM00919">
    <property type="entry name" value="Malic_M"/>
    <property type="match status" value="1"/>
</dbReference>
<keyword evidence="9" id="KW-0560">Oxidoreductase</keyword>
<keyword evidence="10" id="KW-0511">Multifunctional enzyme</keyword>
<dbReference type="SUPFAM" id="SSF51735">
    <property type="entry name" value="NAD(P)-binding Rossmann-fold domains"/>
    <property type="match status" value="1"/>
</dbReference>
<dbReference type="Pfam" id="PF03949">
    <property type="entry name" value="Malic_M"/>
    <property type="match status" value="1"/>
</dbReference>
<dbReference type="AlphaFoldDB" id="B1WTI9"/>
<dbReference type="GO" id="GO:0051287">
    <property type="term" value="F:NAD binding"/>
    <property type="evidence" value="ECO:0007669"/>
    <property type="project" value="InterPro"/>
</dbReference>
<dbReference type="CDD" id="cd05311">
    <property type="entry name" value="NAD_bind_2_malic_enz"/>
    <property type="match status" value="1"/>
</dbReference>
<evidence type="ECO:0000313" key="16">
    <source>
        <dbReference type="EMBL" id="ACB53704.1"/>
    </source>
</evidence>
<evidence type="ECO:0000256" key="2">
    <source>
        <dbReference type="ARBA" id="ARBA00001936"/>
    </source>
</evidence>
<dbReference type="Pfam" id="PF01515">
    <property type="entry name" value="PTA_PTB"/>
    <property type="match status" value="1"/>
</dbReference>
<sequence>MGVTKMGSLGEDALEYHRSGRPGKLEVNGTKPFITQRDLSLAYTPGVAEPCRHIHQDSEQVYDYTTKGNLVAVATNGTAVLGLGNIGPLAGKPVMEGKAILFKRFADIDVFDLEIDAYDPDQFIATVKSLEPTFGGINLEDIKAPDSFYIEETLKKTMKIPVFHDDQHGTAIITSAALLNALKVAKKSIETVKVVYCGAGAAAIACAKLHLTLGVRPEHLIMCDRKGVIYEGRKEDMNPYKALFASTTKARTLEEAVKDADVFIGLSVKGALSVSMLQSMAENPIVFALANPDPEIEYDEAKNARFDVIMATGRSDYPNQVNNVLGFPFIFRGALDVRATDINETMKIAAVKALAKLAHEEVSYTVLRAYGLKELSFGRDYLIPKPFDHRVLFWVAPAVAQAAIDTQVAKKSLNLDNYKESLEQRMGISKEIIRHSIQKAKTNPKSIVFPEGDNPKILKACQILIEERIAQPILIGSVDKIKQKITELGLELDNVPIIDPLNFSERDYYIQELFALRQRKGMTLTQAKQSVLDPTIFALLIVQLGQADGMVAGVSQAYPSILRSALQIIGTKAEVNCASGVYLMLFKHRVYFFADTTVNIEPTAEILADIALESATLAKRLDIVPRIAMLSFSNFGSVKHPLCDRVKNAVQLVKMRQPDLIIDGEMQADTAVNPTLVAEHYPFSEIKGNANILIFPDLQSGNIAYKLLHELGGAEAIGPILLGMKKPIHILQRGCQINTIVNMSAIAVLDAQDLENHSYAN</sequence>
<comment type="similarity">
    <text evidence="6">Belongs to the malic enzymes family.</text>
</comment>
<evidence type="ECO:0000259" key="14">
    <source>
        <dbReference type="SMART" id="SM00919"/>
    </source>
</evidence>
<dbReference type="InterPro" id="IPR042112">
    <property type="entry name" value="P_AcTrfase_dom2"/>
</dbReference>
<evidence type="ECO:0000313" key="17">
    <source>
        <dbReference type="Proteomes" id="UP000001203"/>
    </source>
</evidence>
<comment type="cofactor">
    <cofactor evidence="3">
        <name>Mg(2+)</name>
        <dbReference type="ChEBI" id="CHEBI:18420"/>
    </cofactor>
</comment>
<dbReference type="InterPro" id="IPR042113">
    <property type="entry name" value="P_AcTrfase_dom1"/>
</dbReference>
<dbReference type="GO" id="GO:0046872">
    <property type="term" value="F:metal ion binding"/>
    <property type="evidence" value="ECO:0007669"/>
    <property type="project" value="UniProtKB-KW"/>
</dbReference>
<comment type="similarity">
    <text evidence="4">In the N-terminal section; belongs to the malic enzymes family.</text>
</comment>
<accession>B1WTI9</accession>
<dbReference type="PANTHER" id="PTHR43237">
    <property type="entry name" value="NADP-DEPENDENT MALIC ENZYME"/>
    <property type="match status" value="1"/>
</dbReference>
<organism evidence="16 17">
    <name type="scientific">Crocosphaera subtropica (strain ATCC 51142 / BH68)</name>
    <name type="common">Cyanothece sp. (strain ATCC 51142)</name>
    <dbReference type="NCBI Taxonomy" id="43989"/>
    <lineage>
        <taxon>Bacteria</taxon>
        <taxon>Bacillati</taxon>
        <taxon>Cyanobacteriota</taxon>
        <taxon>Cyanophyceae</taxon>
        <taxon>Oscillatoriophycideae</taxon>
        <taxon>Chroococcales</taxon>
        <taxon>Aphanothecaceae</taxon>
        <taxon>Crocosphaera</taxon>
        <taxon>Crocosphaera subtropica</taxon>
    </lineage>
</organism>
<evidence type="ECO:0000256" key="7">
    <source>
        <dbReference type="ARBA" id="ARBA00012707"/>
    </source>
</evidence>
<dbReference type="EMBL" id="CP000806">
    <property type="protein sequence ID" value="ACB53704.1"/>
    <property type="molecule type" value="Genomic_DNA"/>
</dbReference>
<feature type="binding site" evidence="13">
    <location>
        <position position="166"/>
    </location>
    <ligand>
        <name>a divalent metal cation</name>
        <dbReference type="ChEBI" id="CHEBI:60240"/>
    </ligand>
</feature>
<name>B1WTI9_CROS5</name>